<dbReference type="EMBL" id="GL983833">
    <property type="protein sequence ID" value="EGR31670.1"/>
    <property type="molecule type" value="Genomic_DNA"/>
</dbReference>
<accession>G0QSY2</accession>
<dbReference type="GO" id="GO:0006749">
    <property type="term" value="P:glutathione metabolic process"/>
    <property type="evidence" value="ECO:0007669"/>
    <property type="project" value="TreeGrafter"/>
</dbReference>
<dbReference type="InParanoid" id="G0QSY2"/>
<dbReference type="eggNOG" id="KOG1939">
    <property type="taxonomic scope" value="Eukaryota"/>
</dbReference>
<gene>
    <name evidence="2" type="ORF">IMG5_104660</name>
</gene>
<feature type="domain" description="Hydantoinase B/oxoprolinase" evidence="1">
    <location>
        <begin position="1"/>
        <end position="491"/>
    </location>
</feature>
<evidence type="ECO:0000259" key="1">
    <source>
        <dbReference type="Pfam" id="PF02538"/>
    </source>
</evidence>
<keyword evidence="3" id="KW-1185">Reference proteome</keyword>
<dbReference type="RefSeq" id="XP_004035156.1">
    <property type="nucleotide sequence ID" value="XM_004035108.1"/>
</dbReference>
<dbReference type="GO" id="GO:0017168">
    <property type="term" value="F:5-oxoprolinase (ATP-hydrolyzing) activity"/>
    <property type="evidence" value="ECO:0007669"/>
    <property type="project" value="TreeGrafter"/>
</dbReference>
<proteinExistence type="predicted"/>
<dbReference type="OrthoDB" id="3643at2759"/>
<evidence type="ECO:0000313" key="3">
    <source>
        <dbReference type="Proteomes" id="UP000008983"/>
    </source>
</evidence>
<reference evidence="2 3" key="1">
    <citation type="submission" date="2011-07" db="EMBL/GenBank/DDBJ databases">
        <authorList>
            <person name="Coyne R."/>
            <person name="Brami D."/>
            <person name="Johnson J."/>
            <person name="Hostetler J."/>
            <person name="Hannick L."/>
            <person name="Clark T."/>
            <person name="Cassidy-Hanley D."/>
            <person name="Inman J."/>
        </authorList>
    </citation>
    <scope>NUCLEOTIDE SEQUENCE [LARGE SCALE GENOMIC DNA]</scope>
    <source>
        <strain evidence="2 3">G5</strain>
    </source>
</reference>
<dbReference type="PANTHER" id="PTHR11365">
    <property type="entry name" value="5-OXOPROLINASE RELATED"/>
    <property type="match status" value="1"/>
</dbReference>
<evidence type="ECO:0000313" key="2">
    <source>
        <dbReference type="EMBL" id="EGR31670.1"/>
    </source>
</evidence>
<dbReference type="InterPro" id="IPR045079">
    <property type="entry name" value="Oxoprolinase-like"/>
</dbReference>
<dbReference type="InterPro" id="IPR003692">
    <property type="entry name" value="Hydantoinase_B"/>
</dbReference>
<dbReference type="OMA" id="QVGMTNT"/>
<dbReference type="PANTHER" id="PTHR11365:SF2">
    <property type="entry name" value="5-OXOPROLINASE"/>
    <property type="match status" value="1"/>
</dbReference>
<name>G0QSY2_ICHMU</name>
<dbReference type="AlphaFoldDB" id="G0QSY2"/>
<dbReference type="GeneID" id="14907819"/>
<organism evidence="2 3">
    <name type="scientific">Ichthyophthirius multifiliis</name>
    <name type="common">White spot disease agent</name>
    <name type="synonym">Ich</name>
    <dbReference type="NCBI Taxonomy" id="5932"/>
    <lineage>
        <taxon>Eukaryota</taxon>
        <taxon>Sar</taxon>
        <taxon>Alveolata</taxon>
        <taxon>Ciliophora</taxon>
        <taxon>Intramacronucleata</taxon>
        <taxon>Oligohymenophorea</taxon>
        <taxon>Hymenostomatida</taxon>
        <taxon>Ophryoglenina</taxon>
        <taxon>Ichthyophthirius</taxon>
    </lineage>
</organism>
<sequence length="525" mass="58043">MGRVLQKTAISTNIKERLDFSCALFSNIGDLVANAPHLPVHLGSMGESVKYQIQNNPNWKGQEVIMTNHTNFGGSHLPDITVITPVFTEQSLQPAFFVASRGHHADVGGITPGSMPPFSKKLTDEGLAVKTMKIVDQEGIFKETEIRTLLQENNCRLIEDNISDLKAQISANNKGKCLLLDLINEYSLAYVQKYMIFIQEYAETCVKNMLKKSLLPEKVQEIEYMDDGTPICLEMTIDKKTGKAHFDFSNTGLEVFSNTNTPYSVCISAIIYCLRSLVDEEIPLNQGCLKGISIYIPKNSILNPSEDAACVGGNVLTSQRITDLILKAFKAQAASYGCMNNFTFGNEKMSYYETIGGGAGAGNGWNGQDAVQCHMTNTRITDIEILERRYPVILWKFQVREDSGGQGKFKGGCGIVREFQFLENNIVCSILSERRVFAPFGLEGGGEGKKGLNLYIQNDRKIVNLGGKNTVVVQKGDRIIIMTPGGGGFGKNQEGENQEKQGFQKIMIDKEFGSLLNYQRLQESA</sequence>
<dbReference type="Proteomes" id="UP000008983">
    <property type="component" value="Unassembled WGS sequence"/>
</dbReference>
<dbReference type="GO" id="GO:0005829">
    <property type="term" value="C:cytosol"/>
    <property type="evidence" value="ECO:0007669"/>
    <property type="project" value="TreeGrafter"/>
</dbReference>
<dbReference type="Pfam" id="PF02538">
    <property type="entry name" value="Hydantoinase_B"/>
    <property type="match status" value="1"/>
</dbReference>
<protein>
    <recommendedName>
        <fullName evidence="1">Hydantoinase B/oxoprolinase domain-containing protein</fullName>
    </recommendedName>
</protein>
<dbReference type="STRING" id="857967.G0QSY2"/>